<organism evidence="2 3">
    <name type="scientific">Pantoea ananas</name>
    <name type="common">Erwinia uredovora</name>
    <dbReference type="NCBI Taxonomy" id="553"/>
    <lineage>
        <taxon>Bacteria</taxon>
        <taxon>Pseudomonadati</taxon>
        <taxon>Pseudomonadota</taxon>
        <taxon>Gammaproteobacteria</taxon>
        <taxon>Enterobacterales</taxon>
        <taxon>Erwiniaceae</taxon>
        <taxon>Pantoea</taxon>
    </lineage>
</organism>
<dbReference type="RefSeq" id="WP_024472290.1">
    <property type="nucleotide sequence ID" value="NZ_CP014207.1"/>
</dbReference>
<dbReference type="SUPFAM" id="SSF51658">
    <property type="entry name" value="Xylose isomerase-like"/>
    <property type="match status" value="1"/>
</dbReference>
<accession>A0AAJ1D2Z4</accession>
<sequence>MLASSTTVPVFSDGHPRNLLASHLPAKIGLGLKPQHFTTIVTERPDVGFFEIHAENYLVGGGPFHHFLEKIAQYYPLSIHGVGLSIGGQKGISDSHLKKVTELVKRYQPASFSEHLAWSTHNDFFLNDLLPLPYTNHTLDRVCTHVSQIQDAMQRELLLENPSTYIEFSESTWSEADFMTEVIARTGCGLLLDVNNVYISSINHHRDPSAMLKALPLSRVGEIHLAGYAEQQDSLGAPLLIDSHDRSVSKEVWNLYETALQNTGAVATLIEWDSNIPDFSVLMSEVSRAQRFL</sequence>
<comment type="similarity">
    <text evidence="1">Belongs to the UPF0276 family.</text>
</comment>
<dbReference type="InterPro" id="IPR036237">
    <property type="entry name" value="Xyl_isomerase-like_sf"/>
</dbReference>
<evidence type="ECO:0000313" key="3">
    <source>
        <dbReference type="Proteomes" id="UP001208888"/>
    </source>
</evidence>
<protein>
    <recommendedName>
        <fullName evidence="1">UPF0276 protein NB703_004392</fullName>
    </recommendedName>
</protein>
<comment type="caution">
    <text evidence="2">The sequence shown here is derived from an EMBL/GenBank/DDBJ whole genome shotgun (WGS) entry which is preliminary data.</text>
</comment>
<dbReference type="EMBL" id="JANFVX010000027">
    <property type="protein sequence ID" value="MCW0346299.1"/>
    <property type="molecule type" value="Genomic_DNA"/>
</dbReference>
<name>A0AAJ1D2Z4_PANAN</name>
<dbReference type="AlphaFoldDB" id="A0AAJ1D2Z4"/>
<evidence type="ECO:0000313" key="2">
    <source>
        <dbReference type="EMBL" id="MCW0346299.1"/>
    </source>
</evidence>
<reference evidence="2" key="1">
    <citation type="submission" date="2022-06" db="EMBL/GenBank/DDBJ databases">
        <title>Dynamics of rice microbiomes reveals core vertical transmitted seed endophytes.</title>
        <authorList>
            <person name="Liao K."/>
            <person name="Zhang X."/>
        </authorList>
    </citation>
    <scope>NUCLEOTIDE SEQUENCE</scope>
    <source>
        <strain evidence="2">JT1-17</strain>
    </source>
</reference>
<dbReference type="HAMAP" id="MF_00697">
    <property type="entry name" value="UPF0276"/>
    <property type="match status" value="1"/>
</dbReference>
<dbReference type="PANTHER" id="PTHR42194">
    <property type="entry name" value="UPF0276 PROTEIN HI_1600"/>
    <property type="match status" value="1"/>
</dbReference>
<proteinExistence type="inferred from homology"/>
<dbReference type="InterPro" id="IPR007801">
    <property type="entry name" value="MbnB/TglH/ChrH"/>
</dbReference>
<gene>
    <name evidence="2" type="ORF">NB703_004392</name>
</gene>
<dbReference type="PANTHER" id="PTHR42194:SF1">
    <property type="entry name" value="UPF0276 PROTEIN HI_1600"/>
    <property type="match status" value="1"/>
</dbReference>
<evidence type="ECO:0000256" key="1">
    <source>
        <dbReference type="HAMAP-Rule" id="MF_00697"/>
    </source>
</evidence>
<dbReference type="Proteomes" id="UP001208888">
    <property type="component" value="Unassembled WGS sequence"/>
</dbReference>
<dbReference type="NCBIfam" id="NF003818">
    <property type="entry name" value="PRK05409.1"/>
    <property type="match status" value="1"/>
</dbReference>
<dbReference type="Pfam" id="PF05114">
    <property type="entry name" value="MbnB_TglH_ChrH"/>
    <property type="match status" value="1"/>
</dbReference>
<dbReference type="Gene3D" id="3.20.20.150">
    <property type="entry name" value="Divalent-metal-dependent TIM barrel enzymes"/>
    <property type="match status" value="1"/>
</dbReference>